<dbReference type="OrthoDB" id="427518at2759"/>
<proteinExistence type="predicted"/>
<dbReference type="EMBL" id="CYKH01001129">
    <property type="protein sequence ID" value="CUG84756.1"/>
    <property type="molecule type" value="Genomic_DNA"/>
</dbReference>
<keyword evidence="2" id="KW-1185">Reference proteome</keyword>
<accession>A0A0S4J7R7</accession>
<dbReference type="VEuPathDB" id="TriTrypDB:BSAL_88935"/>
<evidence type="ECO:0000313" key="2">
    <source>
        <dbReference type="Proteomes" id="UP000051952"/>
    </source>
</evidence>
<evidence type="ECO:0008006" key="3">
    <source>
        <dbReference type="Google" id="ProtNLM"/>
    </source>
</evidence>
<sequence>MNLPAANAAPPAMSLFRIIVQSVHAHVTDIGYQLQMCVGLRGTSTGATVGSKKFIPMTLWDAEGKGGALPPSWWDADATSMTVMPSAPIHWEDACSITDYIEVPSREGAPHVYIQMRRVAMTSDGSGELRNTTTLHAERFVVAYEKEARLHQLSAFDGTVSMTIEMKWMSNDEAMTLRADLDQQAANGSTITILTKSMTLTEAAVAMNERAARSLHGSRVHRLLSAWSSALSAAGGQMIAALSALPFGRQIVEAASGLFFVVMGGPGGVLELGADVCGQTALLLRVLMQPAVLEIIIGEVSTHLLLERLLGVMEDTVKTLGEYNGSRTPTRLWNAGSRLNLLQKQSTEMHNIFTMLNQLLSFHAQTTHVHDTRKMLQVMGSTQLLTADSLTEHLLPQLVASVDHVAAETDATIGAAGSTTTSAIEAMLGHMMKEITTMTTLQLEAQCSNLQSATRDAVREEVLSVVSAVALSGSQATMSVLSQSMRGLLDDVVHNVLPSMLKSAVSTGLKEQLEGVVASAWLSALQQEVRVACEQVHTRTAYHPDVSVALIQLGSHTQSLQQRLDSATRTAADAIERLERSVHEGLESQITGAKQIVRDEAVSVRAALDKTHHSLGGKIAVLHVEVSGLFGELHRQRRVLEDVHVKLDDMYELNGTTLKKQTDITEVLDVLPESVRKAVSGDVQRLYQQLQRCGSQAKDYIKHLLDTSVSRIMETYKEQQLLQRRHQRETNQYLSQLQQQQRQITLNDRNMRNRQHRELMEHGGVVLGTVNDRFDQLERMISMLQPNVGGHASRNFLLYDPREDDGHHLTTDQRRYYADYPLQLLQVALRNVYHELDATETSVMGHSIKLSRMGMYTALRIVHAPSVMTHRGTAAESYEGALMESTEVLSATKSKGWKSLLVEGRAGIGKTTWAIHLSQLQNFAGVVILLKLSEVAKHLEARHSRDPGAKLSPRELLYISFGATPSNAALVELVFYKMRNSDKQTIVWLVDGFDEVISNTNPLLQQLIDAVDAVTSGSSTEPTHMFGQHDIVVVASREERGGLLSASQFVATINPWTETEAVCYVKKYFSQPVVKHAVAQCALVGGRNVAVCIDDVVGVICEKRLGALSTLPIVLEMLCWCATDGVVGINNIVSLYKRAIDSKLRSAKSSLQHTLAEPWESSIENVIALCVSSSVMTRGGVFFEIDARDRDARDLLRSGLVREQLGIITAKTVVRFVHKSFLEYFRTLHFSTNIALLDTTLCDDPVATTPCKAEGALESNGVECVVFSSPDDILRIENLNDDTVVMTLVLKCLRDLPTTFDVIWLVGVDERKKYEGTLNRTLASRYRPENSVTCTWDCVNEPTKSIEHVSISKRSDAFLAIVPKSGLLVPVNCRWLPSSGSEIKRRLALSNRVPLCDIPGQRQQRNFFLFLTASLTSMTQRQDLMQYLLRRLQYHHPRAASLLSPEDRSLVSPILPSGGAAFAVRPAHDVRSKAQIVSEMCLSIVTECAALLLLTSSEYHKHLQDISEGSSRFGGWMEYFGLRPKAIFEWALLPCARHGTWGMWLGLERHIPKECLKFFSVDKSLWREALVAAIAHGRHDIEEGLSRRQVTLDLGLASRLGATNLVLREVRKVVAGGNENSIDDVYLLTISMSLSTLQLDTAAALWDELVAVPTNTPRVWTLIFSSYTVIDSRPLRACDGSVVLPATAVSWLRDCFVALPNRLTLLKCDAARQCLLEMNSYEL</sequence>
<organism evidence="1 2">
    <name type="scientific">Bodo saltans</name>
    <name type="common">Flagellated protozoan</name>
    <dbReference type="NCBI Taxonomy" id="75058"/>
    <lineage>
        <taxon>Eukaryota</taxon>
        <taxon>Discoba</taxon>
        <taxon>Euglenozoa</taxon>
        <taxon>Kinetoplastea</taxon>
        <taxon>Metakinetoplastina</taxon>
        <taxon>Eubodonida</taxon>
        <taxon>Bodonidae</taxon>
        <taxon>Bodo</taxon>
    </lineage>
</organism>
<protein>
    <recommendedName>
        <fullName evidence="3">NACHT domain-containing protein</fullName>
    </recommendedName>
</protein>
<evidence type="ECO:0000313" key="1">
    <source>
        <dbReference type="EMBL" id="CUG84756.1"/>
    </source>
</evidence>
<dbReference type="Gene3D" id="3.40.50.300">
    <property type="entry name" value="P-loop containing nucleotide triphosphate hydrolases"/>
    <property type="match status" value="1"/>
</dbReference>
<gene>
    <name evidence="1" type="ORF">BSAL_88935</name>
</gene>
<reference evidence="2" key="1">
    <citation type="submission" date="2015-09" db="EMBL/GenBank/DDBJ databases">
        <authorList>
            <consortium name="Pathogen Informatics"/>
        </authorList>
    </citation>
    <scope>NUCLEOTIDE SEQUENCE [LARGE SCALE GENOMIC DNA]</scope>
    <source>
        <strain evidence="2">Lake Konstanz</strain>
    </source>
</reference>
<dbReference type="Proteomes" id="UP000051952">
    <property type="component" value="Unassembled WGS sequence"/>
</dbReference>
<dbReference type="InterPro" id="IPR027417">
    <property type="entry name" value="P-loop_NTPase"/>
</dbReference>
<feature type="non-terminal residue" evidence="1">
    <location>
        <position position="1723"/>
    </location>
</feature>
<name>A0A0S4J7R7_BODSA</name>